<reference evidence="1" key="2">
    <citation type="journal article" date="2015" name="Fish Shellfish Immunol.">
        <title>Early steps in the European eel (Anguilla anguilla)-Vibrio vulnificus interaction in the gills: Role of the RtxA13 toxin.</title>
        <authorList>
            <person name="Callol A."/>
            <person name="Pajuelo D."/>
            <person name="Ebbesson L."/>
            <person name="Teles M."/>
            <person name="MacKenzie S."/>
            <person name="Amaro C."/>
        </authorList>
    </citation>
    <scope>NUCLEOTIDE SEQUENCE</scope>
</reference>
<dbReference type="AlphaFoldDB" id="A0A0E9W4E8"/>
<accession>A0A0E9W4E8</accession>
<name>A0A0E9W4E8_ANGAN</name>
<sequence length="55" mass="5918">MECCSDEGGFINPVSDGVSQPVTLKNQNALLSTAKPPTSWHRCVSVFGSTHLWAL</sequence>
<dbReference type="EMBL" id="GBXM01024117">
    <property type="protein sequence ID" value="JAH84460.1"/>
    <property type="molecule type" value="Transcribed_RNA"/>
</dbReference>
<organism evidence="1">
    <name type="scientific">Anguilla anguilla</name>
    <name type="common">European freshwater eel</name>
    <name type="synonym">Muraena anguilla</name>
    <dbReference type="NCBI Taxonomy" id="7936"/>
    <lineage>
        <taxon>Eukaryota</taxon>
        <taxon>Metazoa</taxon>
        <taxon>Chordata</taxon>
        <taxon>Craniata</taxon>
        <taxon>Vertebrata</taxon>
        <taxon>Euteleostomi</taxon>
        <taxon>Actinopterygii</taxon>
        <taxon>Neopterygii</taxon>
        <taxon>Teleostei</taxon>
        <taxon>Anguilliformes</taxon>
        <taxon>Anguillidae</taxon>
        <taxon>Anguilla</taxon>
    </lineage>
</organism>
<evidence type="ECO:0000313" key="1">
    <source>
        <dbReference type="EMBL" id="JAH84460.1"/>
    </source>
</evidence>
<protein>
    <submittedName>
        <fullName evidence="1">Uncharacterized protein</fullName>
    </submittedName>
</protein>
<reference evidence="1" key="1">
    <citation type="submission" date="2014-11" db="EMBL/GenBank/DDBJ databases">
        <authorList>
            <person name="Amaro Gonzalez C."/>
        </authorList>
    </citation>
    <scope>NUCLEOTIDE SEQUENCE</scope>
</reference>
<proteinExistence type="predicted"/>